<dbReference type="Pfam" id="PF00069">
    <property type="entry name" value="Pkinase"/>
    <property type="match status" value="1"/>
</dbReference>
<keyword evidence="4" id="KW-1185">Reference proteome</keyword>
<reference evidence="3 4" key="1">
    <citation type="journal article" date="2020" name="ISME J.">
        <title>Uncovering the hidden diversity of litter-decomposition mechanisms in mushroom-forming fungi.</title>
        <authorList>
            <person name="Floudas D."/>
            <person name="Bentzer J."/>
            <person name="Ahren D."/>
            <person name="Johansson T."/>
            <person name="Persson P."/>
            <person name="Tunlid A."/>
        </authorList>
    </citation>
    <scope>NUCLEOTIDE SEQUENCE [LARGE SCALE GENOMIC DNA]</scope>
    <source>
        <strain evidence="3 4">CBS 146.42</strain>
    </source>
</reference>
<dbReference type="Proteomes" id="UP000559027">
    <property type="component" value="Unassembled WGS sequence"/>
</dbReference>
<evidence type="ECO:0000313" key="4">
    <source>
        <dbReference type="Proteomes" id="UP000559027"/>
    </source>
</evidence>
<feature type="domain" description="Protein kinase" evidence="2">
    <location>
        <begin position="198"/>
        <end position="444"/>
    </location>
</feature>
<name>A0A8H5GBB7_9AGAR</name>
<sequence length="454" mass="50707">MSVRFQLSPNPFQSSDVSIASPKKTGFFCRVLRIGRGVVTGGRQLRGALLRLVNAKGASAVRSLTSSVDAESITRSPGWRNPGGGKGDVPQVIGLGIMRGRLDGQASTPSTHLENARKNLRLTLLASQTYHNRLDSPVPTQSNEDADAEKHRSTAPSARDFNPSRGALDSLKERPRPNVSDVEEFDQIREVLGGDRLVGCIKHVSRSTGGSFWSATTVGGLVWSMERAPAEDPQSTQVLSNELNALRRVRGVNGLPSLENVESQKETKFILFKWMGDSTLMNLLQNDKSYDARFTIDQMARLLHAIHRMHQCGVIHRKISPEAIMAGDIDENLTLFDFSSCVIRSDSAMVDGDIPLWIHDPALGPKGDPKRRTRSPYYSDYVALGHIWHEMRTRLIPTDNGFGKYRVNEGLLLTDEMLFIRRLLSTDDYYRFDSVEEMKAHAIFRDITWRNFDS</sequence>
<accession>A0A8H5GBB7</accession>
<dbReference type="OrthoDB" id="10252171at2759"/>
<dbReference type="GO" id="GO:0004672">
    <property type="term" value="F:protein kinase activity"/>
    <property type="evidence" value="ECO:0007669"/>
    <property type="project" value="InterPro"/>
</dbReference>
<dbReference type="SUPFAM" id="SSF56112">
    <property type="entry name" value="Protein kinase-like (PK-like)"/>
    <property type="match status" value="1"/>
</dbReference>
<dbReference type="AlphaFoldDB" id="A0A8H5GBB7"/>
<dbReference type="PROSITE" id="PS50011">
    <property type="entry name" value="PROTEIN_KINASE_DOM"/>
    <property type="match status" value="1"/>
</dbReference>
<dbReference type="SMART" id="SM00220">
    <property type="entry name" value="S_TKc"/>
    <property type="match status" value="1"/>
</dbReference>
<evidence type="ECO:0000256" key="1">
    <source>
        <dbReference type="SAM" id="MobiDB-lite"/>
    </source>
</evidence>
<dbReference type="EMBL" id="JAACJO010000002">
    <property type="protein sequence ID" value="KAF5361783.1"/>
    <property type="molecule type" value="Genomic_DNA"/>
</dbReference>
<comment type="caution">
    <text evidence="3">The sequence shown here is derived from an EMBL/GenBank/DDBJ whole genome shotgun (WGS) entry which is preliminary data.</text>
</comment>
<dbReference type="InterPro" id="IPR011009">
    <property type="entry name" value="Kinase-like_dom_sf"/>
</dbReference>
<proteinExistence type="predicted"/>
<dbReference type="Gene3D" id="1.10.510.10">
    <property type="entry name" value="Transferase(Phosphotransferase) domain 1"/>
    <property type="match status" value="1"/>
</dbReference>
<evidence type="ECO:0000259" key="2">
    <source>
        <dbReference type="PROSITE" id="PS50011"/>
    </source>
</evidence>
<organism evidence="3 4">
    <name type="scientific">Leucocoprinus leucothites</name>
    <dbReference type="NCBI Taxonomy" id="201217"/>
    <lineage>
        <taxon>Eukaryota</taxon>
        <taxon>Fungi</taxon>
        <taxon>Dikarya</taxon>
        <taxon>Basidiomycota</taxon>
        <taxon>Agaricomycotina</taxon>
        <taxon>Agaricomycetes</taxon>
        <taxon>Agaricomycetidae</taxon>
        <taxon>Agaricales</taxon>
        <taxon>Agaricineae</taxon>
        <taxon>Agaricaceae</taxon>
        <taxon>Leucocoprinus</taxon>
    </lineage>
</organism>
<protein>
    <recommendedName>
        <fullName evidence="2">Protein kinase domain-containing protein</fullName>
    </recommendedName>
</protein>
<evidence type="ECO:0000313" key="3">
    <source>
        <dbReference type="EMBL" id="KAF5361783.1"/>
    </source>
</evidence>
<dbReference type="GO" id="GO:0005524">
    <property type="term" value="F:ATP binding"/>
    <property type="evidence" value="ECO:0007669"/>
    <property type="project" value="InterPro"/>
</dbReference>
<feature type="region of interest" description="Disordered" evidence="1">
    <location>
        <begin position="131"/>
        <end position="180"/>
    </location>
</feature>
<gene>
    <name evidence="3" type="ORF">D9756_002539</name>
</gene>
<dbReference type="InterPro" id="IPR000719">
    <property type="entry name" value="Prot_kinase_dom"/>
</dbReference>